<feature type="region of interest" description="Disordered" evidence="1">
    <location>
        <begin position="1"/>
        <end position="27"/>
    </location>
</feature>
<gene>
    <name evidence="4" type="ORF">H5982_03320</name>
    <name evidence="3" type="ORF">HNQ43_000702</name>
</gene>
<comment type="caution">
    <text evidence="3">The sequence shown here is derived from an EMBL/GenBank/DDBJ whole genome shotgun (WGS) entry which is preliminary data.</text>
</comment>
<keyword evidence="2" id="KW-0812">Transmembrane</keyword>
<organism evidence="3 5">
    <name type="scientific">Faecalicoccus acidiformans</name>
    <dbReference type="NCBI Taxonomy" id="915173"/>
    <lineage>
        <taxon>Bacteria</taxon>
        <taxon>Bacillati</taxon>
        <taxon>Bacillota</taxon>
        <taxon>Erysipelotrichia</taxon>
        <taxon>Erysipelotrichales</taxon>
        <taxon>Erysipelotrichaceae</taxon>
        <taxon>Faecalicoccus</taxon>
    </lineage>
</organism>
<name>A0A7W8FXT1_9FIRM</name>
<feature type="transmembrane region" description="Helical" evidence="2">
    <location>
        <begin position="87"/>
        <end position="115"/>
    </location>
</feature>
<protein>
    <submittedName>
        <fullName evidence="3">Uncharacterized protein</fullName>
    </submittedName>
</protein>
<dbReference type="AlphaFoldDB" id="A0A7W8FXT1"/>
<evidence type="ECO:0000313" key="5">
    <source>
        <dbReference type="Proteomes" id="UP000521313"/>
    </source>
</evidence>
<feature type="transmembrane region" description="Helical" evidence="2">
    <location>
        <begin position="34"/>
        <end position="54"/>
    </location>
</feature>
<evidence type="ECO:0000313" key="6">
    <source>
        <dbReference type="Proteomes" id="UP000775500"/>
    </source>
</evidence>
<dbReference type="EMBL" id="JACHHD010000005">
    <property type="protein sequence ID" value="MBB5184661.1"/>
    <property type="molecule type" value="Genomic_DNA"/>
</dbReference>
<evidence type="ECO:0000313" key="4">
    <source>
        <dbReference type="EMBL" id="MBM6831141.1"/>
    </source>
</evidence>
<reference evidence="4" key="2">
    <citation type="submission" date="2020-08" db="EMBL/GenBank/DDBJ databases">
        <authorList>
            <person name="Cejkova D."/>
            <person name="Kubasova T."/>
            <person name="Jahodarova E."/>
            <person name="Rychlik I."/>
        </authorList>
    </citation>
    <scope>NUCLEOTIDE SEQUENCE</scope>
    <source>
        <strain evidence="4">An423</strain>
    </source>
</reference>
<accession>A0A7W8FXT1</accession>
<evidence type="ECO:0000256" key="1">
    <source>
        <dbReference type="SAM" id="MobiDB-lite"/>
    </source>
</evidence>
<evidence type="ECO:0000313" key="3">
    <source>
        <dbReference type="EMBL" id="MBB5184661.1"/>
    </source>
</evidence>
<dbReference type="Proteomes" id="UP000775500">
    <property type="component" value="Unassembled WGS sequence"/>
</dbReference>
<reference evidence="3 5" key="1">
    <citation type="submission" date="2020-08" db="EMBL/GenBank/DDBJ databases">
        <title>Genomic Encyclopedia of Type Strains, Phase IV (KMG-IV): sequencing the most valuable type-strain genomes for metagenomic binning, comparative biology and taxonomic classification.</title>
        <authorList>
            <person name="Goeker M."/>
        </authorList>
    </citation>
    <scope>NUCLEOTIDE SEQUENCE [LARGE SCALE GENOMIC DNA]</scope>
    <source>
        <strain evidence="3 5">DSM 26963</strain>
    </source>
</reference>
<dbReference type="Proteomes" id="UP000521313">
    <property type="component" value="Unassembled WGS sequence"/>
</dbReference>
<reference evidence="4 6" key="3">
    <citation type="journal article" date="2021" name="Sci. Rep.">
        <title>The distribution of antibiotic resistance genes in chicken gut microbiota commensals.</title>
        <authorList>
            <person name="Juricova H."/>
            <person name="Matiasovicova J."/>
            <person name="Kubasova T."/>
            <person name="Cejkova D."/>
            <person name="Rychlik I."/>
        </authorList>
    </citation>
    <scope>NUCLEOTIDE SEQUENCE [LARGE SCALE GENOMIC DNA]</scope>
    <source>
        <strain evidence="4 6">An423</strain>
    </source>
</reference>
<sequence>MEPKPIPPKIPKKEGPQVQNVENKTKPLGPKESLDMKIVLAFVFAGLSILTLIIGNVWDFFKVFGLIFGIASAVMAVLTFKKVEKISIAALIVGITSCILAVYVAGSALFMSLYINITTYSAYNDYYNSYESDYFDYWD</sequence>
<feature type="transmembrane region" description="Helical" evidence="2">
    <location>
        <begin position="60"/>
        <end position="80"/>
    </location>
</feature>
<keyword evidence="6" id="KW-1185">Reference proteome</keyword>
<evidence type="ECO:0000256" key="2">
    <source>
        <dbReference type="SAM" id="Phobius"/>
    </source>
</evidence>
<dbReference type="RefSeq" id="WP_183374816.1">
    <property type="nucleotide sequence ID" value="NZ_CALVCN010000009.1"/>
</dbReference>
<proteinExistence type="predicted"/>
<keyword evidence="2" id="KW-0472">Membrane</keyword>
<keyword evidence="2" id="KW-1133">Transmembrane helix</keyword>
<dbReference type="EMBL" id="JACJLU010000003">
    <property type="protein sequence ID" value="MBM6831141.1"/>
    <property type="molecule type" value="Genomic_DNA"/>
</dbReference>